<name>A0A6G1CND8_9ORYZ</name>
<protein>
    <submittedName>
        <fullName evidence="3">Uncharacterized protein</fullName>
    </submittedName>
</protein>
<keyword evidence="1" id="KW-0175">Coiled coil</keyword>
<evidence type="ECO:0000256" key="2">
    <source>
        <dbReference type="SAM" id="MobiDB-lite"/>
    </source>
</evidence>
<keyword evidence="4" id="KW-1185">Reference proteome</keyword>
<evidence type="ECO:0000256" key="1">
    <source>
        <dbReference type="SAM" id="Coils"/>
    </source>
</evidence>
<dbReference type="OrthoDB" id="672329at2759"/>
<evidence type="ECO:0000313" key="3">
    <source>
        <dbReference type="EMBL" id="KAF0901314.1"/>
    </source>
</evidence>
<dbReference type="AlphaFoldDB" id="A0A6G1CND8"/>
<accession>A0A6G1CND8</accession>
<feature type="coiled-coil region" evidence="1">
    <location>
        <begin position="214"/>
        <end position="248"/>
    </location>
</feature>
<sequence length="282" mass="32020">MRRRISSAPGTTELHLADFHRYRAASGTAAKDKHPRCRRRCAEYHHCRMPPSLPRPSAVAPGVQDKQDGEDEDGPDDESFMDKVMKEAKRQLYPGCTKFSKFSFVGSKDPKKRVADMPPGGIKPRYKREGNYSDEEPDALDLFKECHYSKKKKGFTPAVQLAITEMESKIYTPTEDEESISATQAVADVLAQKTKKNQFLLNVGLRNLYSRNTVENIEAQLEAEKMAKNELLKQVEVLSKQVEETEHARIRDQEEMRKKQTDLKAKLQLVLSQIQPTLVAAV</sequence>
<feature type="region of interest" description="Disordered" evidence="2">
    <location>
        <begin position="48"/>
        <end position="79"/>
    </location>
</feature>
<feature type="region of interest" description="Disordered" evidence="2">
    <location>
        <begin position="110"/>
        <end position="133"/>
    </location>
</feature>
<organism evidence="3 4">
    <name type="scientific">Oryza meyeriana var. granulata</name>
    <dbReference type="NCBI Taxonomy" id="110450"/>
    <lineage>
        <taxon>Eukaryota</taxon>
        <taxon>Viridiplantae</taxon>
        <taxon>Streptophyta</taxon>
        <taxon>Embryophyta</taxon>
        <taxon>Tracheophyta</taxon>
        <taxon>Spermatophyta</taxon>
        <taxon>Magnoliopsida</taxon>
        <taxon>Liliopsida</taxon>
        <taxon>Poales</taxon>
        <taxon>Poaceae</taxon>
        <taxon>BOP clade</taxon>
        <taxon>Oryzoideae</taxon>
        <taxon>Oryzeae</taxon>
        <taxon>Oryzinae</taxon>
        <taxon>Oryza</taxon>
        <taxon>Oryza meyeriana</taxon>
    </lineage>
</organism>
<feature type="compositionally biased region" description="Acidic residues" evidence="2">
    <location>
        <begin position="68"/>
        <end position="79"/>
    </location>
</feature>
<gene>
    <name evidence="3" type="ORF">E2562_039308</name>
</gene>
<dbReference type="EMBL" id="SPHZ02000009">
    <property type="protein sequence ID" value="KAF0901314.1"/>
    <property type="molecule type" value="Genomic_DNA"/>
</dbReference>
<proteinExistence type="predicted"/>
<evidence type="ECO:0000313" key="4">
    <source>
        <dbReference type="Proteomes" id="UP000479710"/>
    </source>
</evidence>
<dbReference type="Proteomes" id="UP000479710">
    <property type="component" value="Unassembled WGS sequence"/>
</dbReference>
<reference evidence="3 4" key="1">
    <citation type="submission" date="2019-11" db="EMBL/GenBank/DDBJ databases">
        <title>Whole genome sequence of Oryza granulata.</title>
        <authorList>
            <person name="Li W."/>
        </authorList>
    </citation>
    <scope>NUCLEOTIDE SEQUENCE [LARGE SCALE GENOMIC DNA]</scope>
    <source>
        <strain evidence="4">cv. Menghai</strain>
        <tissue evidence="3">Leaf</tissue>
    </source>
</reference>
<comment type="caution">
    <text evidence="3">The sequence shown here is derived from an EMBL/GenBank/DDBJ whole genome shotgun (WGS) entry which is preliminary data.</text>
</comment>